<feature type="domain" description="ABC transporter" evidence="5">
    <location>
        <begin position="254"/>
        <end position="498"/>
    </location>
</feature>
<keyword evidence="1" id="KW-0813">Transport</keyword>
<dbReference type="InterPro" id="IPR027417">
    <property type="entry name" value="P-loop_NTPase"/>
</dbReference>
<sequence length="504" mass="53187">MATDEGVLIDARGLSKVFDGVEVLGDADLRVEAGRIHALVGANGSGKSTLIKILSGYHTPTRGTVDMPADPGTGLPAPMAFVHQDLGLVETMSVQENIALACGFATAGGRIKWRTVQAQARDLLTEFGVDVDPEMPIGELGGTERRLVAIARSSHSLGGRRGVLVLDEPTAALPPDEVHQVFELMRVIARRGSGVLFVCHNLVETLAVADDVTVLRNGRVVAQTLAKDTSPELLAQAMFGGAVDAVGKTRKAGHRTDEVGLRLQSISGKRVKELDLAVHVGEVVGVTGLVGCGKSELGRIIAGAQKSTAGTIAVRSSTPQSWRSPDHAMTHGVAYVPPDRRRSGGVLTMQARENVTLSTVDTFFTKGRIDKKAETKSVAAQMVEVGAVPARPQQPFAAFSGGNQQKLVFARVLRLAPKVVVLDDPTQGVDAETIPELYRFIRSMAAQGCAVVVITADIDELVEVCDRVVVLEDGRLVDDIEGNDVTIERIGSAVARGSSAAVTA</sequence>
<dbReference type="Proteomes" id="UP000460221">
    <property type="component" value="Unassembled WGS sequence"/>
</dbReference>
<dbReference type="InterPro" id="IPR017871">
    <property type="entry name" value="ABC_transporter-like_CS"/>
</dbReference>
<evidence type="ECO:0000313" key="6">
    <source>
        <dbReference type="EMBL" id="MTD15128.1"/>
    </source>
</evidence>
<dbReference type="InterPro" id="IPR050107">
    <property type="entry name" value="ABC_carbohydrate_import_ATPase"/>
</dbReference>
<dbReference type="SUPFAM" id="SSF52540">
    <property type="entry name" value="P-loop containing nucleoside triphosphate hydrolases"/>
    <property type="match status" value="2"/>
</dbReference>
<comment type="caution">
    <text evidence="6">The sequence shown here is derived from an EMBL/GenBank/DDBJ whole genome shotgun (WGS) entry which is preliminary data.</text>
</comment>
<dbReference type="PROSITE" id="PS00211">
    <property type="entry name" value="ABC_TRANSPORTER_1"/>
    <property type="match status" value="1"/>
</dbReference>
<dbReference type="Pfam" id="PF00005">
    <property type="entry name" value="ABC_tran"/>
    <property type="match status" value="2"/>
</dbReference>
<dbReference type="CDD" id="cd03216">
    <property type="entry name" value="ABC_Carb_Monos_I"/>
    <property type="match status" value="1"/>
</dbReference>
<dbReference type="EMBL" id="WLYK01000005">
    <property type="protein sequence ID" value="MTD15128.1"/>
    <property type="molecule type" value="Genomic_DNA"/>
</dbReference>
<evidence type="ECO:0000313" key="7">
    <source>
        <dbReference type="Proteomes" id="UP000460221"/>
    </source>
</evidence>
<organism evidence="6 7">
    <name type="scientific">Nakamurella alba</name>
    <dbReference type="NCBI Taxonomy" id="2665158"/>
    <lineage>
        <taxon>Bacteria</taxon>
        <taxon>Bacillati</taxon>
        <taxon>Actinomycetota</taxon>
        <taxon>Actinomycetes</taxon>
        <taxon>Nakamurellales</taxon>
        <taxon>Nakamurellaceae</taxon>
        <taxon>Nakamurella</taxon>
    </lineage>
</organism>
<dbReference type="GO" id="GO:0016887">
    <property type="term" value="F:ATP hydrolysis activity"/>
    <property type="evidence" value="ECO:0007669"/>
    <property type="project" value="InterPro"/>
</dbReference>
<name>A0A7K1FLZ0_9ACTN</name>
<evidence type="ECO:0000259" key="5">
    <source>
        <dbReference type="PROSITE" id="PS50893"/>
    </source>
</evidence>
<dbReference type="PANTHER" id="PTHR43790:SF9">
    <property type="entry name" value="GALACTOFURANOSE TRANSPORTER ATP-BINDING PROTEIN YTFR"/>
    <property type="match status" value="1"/>
</dbReference>
<keyword evidence="3" id="KW-0547">Nucleotide-binding</keyword>
<evidence type="ECO:0000256" key="4">
    <source>
        <dbReference type="ARBA" id="ARBA00022840"/>
    </source>
</evidence>
<dbReference type="PROSITE" id="PS50893">
    <property type="entry name" value="ABC_TRANSPORTER_2"/>
    <property type="match status" value="2"/>
</dbReference>
<dbReference type="InterPro" id="IPR003439">
    <property type="entry name" value="ABC_transporter-like_ATP-bd"/>
</dbReference>
<evidence type="ECO:0000256" key="2">
    <source>
        <dbReference type="ARBA" id="ARBA00022737"/>
    </source>
</evidence>
<dbReference type="CDD" id="cd03215">
    <property type="entry name" value="ABC_Carb_Monos_II"/>
    <property type="match status" value="1"/>
</dbReference>
<protein>
    <submittedName>
        <fullName evidence="6">ATP-binding cassette domain-containing protein</fullName>
    </submittedName>
</protein>
<keyword evidence="2" id="KW-0677">Repeat</keyword>
<keyword evidence="7" id="KW-1185">Reference proteome</keyword>
<dbReference type="SMART" id="SM00382">
    <property type="entry name" value="AAA"/>
    <property type="match status" value="2"/>
</dbReference>
<evidence type="ECO:0000256" key="3">
    <source>
        <dbReference type="ARBA" id="ARBA00022741"/>
    </source>
</evidence>
<proteinExistence type="predicted"/>
<dbReference type="PANTHER" id="PTHR43790">
    <property type="entry name" value="CARBOHYDRATE TRANSPORT ATP-BINDING PROTEIN MG119-RELATED"/>
    <property type="match status" value="1"/>
</dbReference>
<gene>
    <name evidence="6" type="ORF">GIS00_14385</name>
</gene>
<evidence type="ECO:0000256" key="1">
    <source>
        <dbReference type="ARBA" id="ARBA00022448"/>
    </source>
</evidence>
<keyword evidence="4 6" id="KW-0067">ATP-binding</keyword>
<accession>A0A7K1FLZ0</accession>
<dbReference type="Gene3D" id="3.40.50.300">
    <property type="entry name" value="P-loop containing nucleotide triphosphate hydrolases"/>
    <property type="match status" value="2"/>
</dbReference>
<dbReference type="RefSeq" id="WP_154769087.1">
    <property type="nucleotide sequence ID" value="NZ_WLYK01000005.1"/>
</dbReference>
<dbReference type="InterPro" id="IPR003593">
    <property type="entry name" value="AAA+_ATPase"/>
</dbReference>
<feature type="domain" description="ABC transporter" evidence="5">
    <location>
        <begin position="9"/>
        <end position="242"/>
    </location>
</feature>
<reference evidence="6 7" key="1">
    <citation type="submission" date="2019-11" db="EMBL/GenBank/DDBJ databases">
        <authorList>
            <person name="Jiang L.-Q."/>
        </authorList>
    </citation>
    <scope>NUCLEOTIDE SEQUENCE [LARGE SCALE GENOMIC DNA]</scope>
    <source>
        <strain evidence="6 7">YIM 132087</strain>
    </source>
</reference>
<dbReference type="GO" id="GO:0005524">
    <property type="term" value="F:ATP binding"/>
    <property type="evidence" value="ECO:0007669"/>
    <property type="project" value="UniProtKB-KW"/>
</dbReference>
<dbReference type="AlphaFoldDB" id="A0A7K1FLZ0"/>